<dbReference type="Proteomes" id="UP000095192">
    <property type="component" value="Unassembled WGS sequence"/>
</dbReference>
<gene>
    <name evidence="2" type="ORF">cyc_06300</name>
</gene>
<reference evidence="2 3" key="1">
    <citation type="journal article" date="2016" name="BMC Genomics">
        <title>Comparative genomics reveals Cyclospora cayetanensis possesses coccidia-like metabolism and invasion components but unique surface antigens.</title>
        <authorList>
            <person name="Liu S."/>
            <person name="Wang L."/>
            <person name="Zheng H."/>
            <person name="Xu Z."/>
            <person name="Roellig D.M."/>
            <person name="Li N."/>
            <person name="Frace M.A."/>
            <person name="Tang K."/>
            <person name="Arrowood M.J."/>
            <person name="Moss D.M."/>
            <person name="Zhang L."/>
            <person name="Feng Y."/>
            <person name="Xiao L."/>
        </authorList>
    </citation>
    <scope>NUCLEOTIDE SEQUENCE [LARGE SCALE GENOMIC DNA]</scope>
    <source>
        <strain evidence="2 3">CHN_HEN01</strain>
    </source>
</reference>
<proteinExistence type="predicted"/>
<dbReference type="InParanoid" id="A0A1D3D0X0"/>
<protein>
    <submittedName>
        <fullName evidence="2">Transducin-like related protein</fullName>
    </submittedName>
</protein>
<evidence type="ECO:0000313" key="3">
    <source>
        <dbReference type="Proteomes" id="UP000095192"/>
    </source>
</evidence>
<comment type="caution">
    <text evidence="2">The sequence shown here is derived from an EMBL/GenBank/DDBJ whole genome shotgun (WGS) entry which is preliminary data.</text>
</comment>
<sequence>MNVPSPSALVATTTSDGKLHVALDGNSTYFYNFREDAFSALDFWCKDRQSEAAAYLCGAMATEGRMVCFEIKIEGRKIDAIREVGYRGLYLSSSLGAATLPAPELCLSRILALLACLVEQKERERLIRRSKDPLQRGVVAELVASRAPWVVTRSEGDDTEVGDVQRRLSPSLLRQAAVQSLCPPKLRIHSYEGDLLTCVDTKQVRNLQLAVSGDGCFFGCAAWTPGVKIFEVKTKGGNFQKVEKAMDIRSDCGLLAFGISLDRTMAAVVDKGGCLSSWRINVRHQAQEDPKKICETALQLDPNGLTTLHFSRDGSVLVVATGKTLYFLRSADLEVYKIVEHITVQPIEHLLIAPNNKFVLLCAVRPNPHNPLAPRDIAERKQTASLPRFQKPSAVAFSPNSNSHSRGLRLLPSEGDSAGSSALTISKSVKRGLLVRDEEKGHREAFLPDPCRSAFSRACATDRLRGSPARGSL</sequence>
<dbReference type="VEuPathDB" id="ToxoDB:LOC34622494"/>
<organism evidence="2 3">
    <name type="scientific">Cyclospora cayetanensis</name>
    <dbReference type="NCBI Taxonomy" id="88456"/>
    <lineage>
        <taxon>Eukaryota</taxon>
        <taxon>Sar</taxon>
        <taxon>Alveolata</taxon>
        <taxon>Apicomplexa</taxon>
        <taxon>Conoidasida</taxon>
        <taxon>Coccidia</taxon>
        <taxon>Eucoccidiorida</taxon>
        <taxon>Eimeriorina</taxon>
        <taxon>Eimeriidae</taxon>
        <taxon>Cyclospora</taxon>
    </lineage>
</organism>
<dbReference type="SUPFAM" id="SSF82171">
    <property type="entry name" value="DPP6 N-terminal domain-like"/>
    <property type="match status" value="1"/>
</dbReference>
<dbReference type="GO" id="GO:0030968">
    <property type="term" value="P:endoplasmic reticulum unfolded protein response"/>
    <property type="evidence" value="ECO:0007669"/>
    <property type="project" value="TreeGrafter"/>
</dbReference>
<dbReference type="VEuPathDB" id="ToxoDB:cyc_06300"/>
<dbReference type="InterPro" id="IPR042410">
    <property type="entry name" value="WBSCR13"/>
</dbReference>
<dbReference type="PANTHER" id="PTHR44321:SF1">
    <property type="entry name" value="TRANSDUCIN BETA-LIKE PROTEIN 2"/>
    <property type="match status" value="1"/>
</dbReference>
<dbReference type="PANTHER" id="PTHR44321">
    <property type="entry name" value="TRANSDUCIN BETA-LIKE PROTEIN 2"/>
    <property type="match status" value="1"/>
</dbReference>
<accession>A0A1D3D0X0</accession>
<dbReference type="GO" id="GO:0005783">
    <property type="term" value="C:endoplasmic reticulum"/>
    <property type="evidence" value="ECO:0007669"/>
    <property type="project" value="TreeGrafter"/>
</dbReference>
<name>A0A1D3D0X0_9EIME</name>
<evidence type="ECO:0000256" key="1">
    <source>
        <dbReference type="SAM" id="MobiDB-lite"/>
    </source>
</evidence>
<keyword evidence="3" id="KW-1185">Reference proteome</keyword>
<dbReference type="AlphaFoldDB" id="A0A1D3D0X0"/>
<evidence type="ECO:0000313" key="2">
    <source>
        <dbReference type="EMBL" id="OEH77085.1"/>
    </source>
</evidence>
<dbReference type="EMBL" id="JROU02001214">
    <property type="protein sequence ID" value="OEH77085.1"/>
    <property type="molecule type" value="Genomic_DNA"/>
</dbReference>
<feature type="region of interest" description="Disordered" evidence="1">
    <location>
        <begin position="393"/>
        <end position="422"/>
    </location>
</feature>